<proteinExistence type="predicted"/>
<evidence type="ECO:0000313" key="3">
    <source>
        <dbReference type="Proteomes" id="UP000054321"/>
    </source>
</evidence>
<evidence type="ECO:0008006" key="4">
    <source>
        <dbReference type="Google" id="ProtNLM"/>
    </source>
</evidence>
<keyword evidence="1" id="KW-0175">Coiled coil</keyword>
<dbReference type="AlphaFoldDB" id="A0A0C3DUE3"/>
<dbReference type="InterPro" id="IPR025207">
    <property type="entry name" value="Sim4_Fta4"/>
</dbReference>
<dbReference type="GO" id="GO:0031511">
    <property type="term" value="C:Mis6-Sim4 complex"/>
    <property type="evidence" value="ECO:0007669"/>
    <property type="project" value="InterPro"/>
</dbReference>
<gene>
    <name evidence="2" type="ORF">OIDMADRAFT_95535</name>
</gene>
<name>A0A0C3DUE3_OIDMZ</name>
<dbReference type="HOGENOM" id="CLU_058478_0_0_1"/>
<feature type="non-terminal residue" evidence="2">
    <location>
        <position position="223"/>
    </location>
</feature>
<dbReference type="Proteomes" id="UP000054321">
    <property type="component" value="Unassembled WGS sequence"/>
</dbReference>
<evidence type="ECO:0000313" key="2">
    <source>
        <dbReference type="EMBL" id="KIN05683.1"/>
    </source>
</evidence>
<protein>
    <recommendedName>
        <fullName evidence="4">Kinetochore protein fta4</fullName>
    </recommendedName>
</protein>
<accession>A0A0C3DUE3</accession>
<reference evidence="2 3" key="1">
    <citation type="submission" date="2014-04" db="EMBL/GenBank/DDBJ databases">
        <authorList>
            <consortium name="DOE Joint Genome Institute"/>
            <person name="Kuo A."/>
            <person name="Martino E."/>
            <person name="Perotto S."/>
            <person name="Kohler A."/>
            <person name="Nagy L.G."/>
            <person name="Floudas D."/>
            <person name="Copeland A."/>
            <person name="Barry K.W."/>
            <person name="Cichocki N."/>
            <person name="Veneault-Fourrey C."/>
            <person name="LaButti K."/>
            <person name="Lindquist E.A."/>
            <person name="Lipzen A."/>
            <person name="Lundell T."/>
            <person name="Morin E."/>
            <person name="Murat C."/>
            <person name="Sun H."/>
            <person name="Tunlid A."/>
            <person name="Henrissat B."/>
            <person name="Grigoriev I.V."/>
            <person name="Hibbett D.S."/>
            <person name="Martin F."/>
            <person name="Nordberg H.P."/>
            <person name="Cantor M.N."/>
            <person name="Hua S.X."/>
        </authorList>
    </citation>
    <scope>NUCLEOTIDE SEQUENCE [LARGE SCALE GENOMIC DNA]</scope>
    <source>
        <strain evidence="2 3">Zn</strain>
    </source>
</reference>
<dbReference type="PANTHER" id="PTHR42040">
    <property type="entry name" value="INNER KINETOCHORE SUBUNIT FTA4"/>
    <property type="match status" value="1"/>
</dbReference>
<reference evidence="3" key="2">
    <citation type="submission" date="2015-01" db="EMBL/GenBank/DDBJ databases">
        <title>Evolutionary Origins and Diversification of the Mycorrhizal Mutualists.</title>
        <authorList>
            <consortium name="DOE Joint Genome Institute"/>
            <consortium name="Mycorrhizal Genomics Consortium"/>
            <person name="Kohler A."/>
            <person name="Kuo A."/>
            <person name="Nagy L.G."/>
            <person name="Floudas D."/>
            <person name="Copeland A."/>
            <person name="Barry K.W."/>
            <person name="Cichocki N."/>
            <person name="Veneault-Fourrey C."/>
            <person name="LaButti K."/>
            <person name="Lindquist E.A."/>
            <person name="Lipzen A."/>
            <person name="Lundell T."/>
            <person name="Morin E."/>
            <person name="Murat C."/>
            <person name="Riley R."/>
            <person name="Ohm R."/>
            <person name="Sun H."/>
            <person name="Tunlid A."/>
            <person name="Henrissat B."/>
            <person name="Grigoriev I.V."/>
            <person name="Hibbett D.S."/>
            <person name="Martin F."/>
        </authorList>
    </citation>
    <scope>NUCLEOTIDE SEQUENCE [LARGE SCALE GENOMIC DNA]</scope>
    <source>
        <strain evidence="3">Zn</strain>
    </source>
</reference>
<dbReference type="Pfam" id="PF13093">
    <property type="entry name" value="FTA4"/>
    <property type="match status" value="1"/>
</dbReference>
<feature type="coiled-coil region" evidence="1">
    <location>
        <begin position="134"/>
        <end position="161"/>
    </location>
</feature>
<keyword evidence="3" id="KW-1185">Reference proteome</keyword>
<organism evidence="2 3">
    <name type="scientific">Oidiodendron maius (strain Zn)</name>
    <dbReference type="NCBI Taxonomy" id="913774"/>
    <lineage>
        <taxon>Eukaryota</taxon>
        <taxon>Fungi</taxon>
        <taxon>Dikarya</taxon>
        <taxon>Ascomycota</taxon>
        <taxon>Pezizomycotina</taxon>
        <taxon>Leotiomycetes</taxon>
        <taxon>Leotiomycetes incertae sedis</taxon>
        <taxon>Myxotrichaceae</taxon>
        <taxon>Oidiodendron</taxon>
    </lineage>
</organism>
<dbReference type="PANTHER" id="PTHR42040:SF1">
    <property type="entry name" value="INNER KINETOCHORE SUBUNIT FTA4"/>
    <property type="match status" value="1"/>
</dbReference>
<dbReference type="InParanoid" id="A0A0C3DUE3"/>
<evidence type="ECO:0000256" key="1">
    <source>
        <dbReference type="SAM" id="Coils"/>
    </source>
</evidence>
<sequence length="223" mass="25468">MANDAPTIIDLKSRFLRAQILALSQPFQPSASFQSSISDEENTLRQKSIDVALQKLNGLLKKHNKLSYGPQAQRHVAEQVDRLYWGAGERGVNVFGEEWAERGTDLRKESIIESLPAEWSEEAEEKAPDDAARYKKLQARLVELNERRKAARERLEQYKVASSLLEPFHGEDAGLQGNLVTRNGEVEKELERMRMLMLRVERSMMGLDAKGRKDEMDIDVDEE</sequence>
<dbReference type="EMBL" id="KN832871">
    <property type="protein sequence ID" value="KIN05683.1"/>
    <property type="molecule type" value="Genomic_DNA"/>
</dbReference>
<dbReference type="STRING" id="913774.A0A0C3DUE3"/>
<dbReference type="OrthoDB" id="21214at2759"/>